<accession>A0A1I0ZHU9</accession>
<keyword evidence="2" id="KW-1185">Reference proteome</keyword>
<dbReference type="PANTHER" id="PTHR40455:SF1">
    <property type="entry name" value="ANTITOXIN HIGA"/>
    <property type="match status" value="1"/>
</dbReference>
<evidence type="ECO:0000313" key="1">
    <source>
        <dbReference type="EMBL" id="SFB25234.1"/>
    </source>
</evidence>
<protein>
    <submittedName>
        <fullName evidence="1">Transcriptional regulator, XRE family</fullName>
    </submittedName>
</protein>
<sequence length="127" mass="14337">MGQVIIPSLKVIENDLEYQTSLELIKGLINSGVEANSDEENYLEVLSILIEKYEEDKGYKVDNSTADSIEVLSYYLSENGLQQKDLVPVLGPASRVSEIMNRKRRLSLKQIKNLNQAYHIPVALLLD</sequence>
<organism evidence="1 2">
    <name type="scientific">Algoriphagus aquimarinus</name>
    <dbReference type="NCBI Taxonomy" id="237018"/>
    <lineage>
        <taxon>Bacteria</taxon>
        <taxon>Pseudomonadati</taxon>
        <taxon>Bacteroidota</taxon>
        <taxon>Cytophagia</taxon>
        <taxon>Cytophagales</taxon>
        <taxon>Cyclobacteriaceae</taxon>
        <taxon>Algoriphagus</taxon>
    </lineage>
</organism>
<dbReference type="Proteomes" id="UP000198790">
    <property type="component" value="Unassembled WGS sequence"/>
</dbReference>
<dbReference type="EMBL" id="FOKK01000006">
    <property type="protein sequence ID" value="SFB25234.1"/>
    <property type="molecule type" value="Genomic_DNA"/>
</dbReference>
<dbReference type="InterPro" id="IPR039060">
    <property type="entry name" value="Antitox_HigA"/>
</dbReference>
<proteinExistence type="predicted"/>
<gene>
    <name evidence="1" type="ORF">SAMN04489723_106106</name>
</gene>
<dbReference type="OrthoDB" id="9796786at2"/>
<dbReference type="STRING" id="237018.SAMN04489723_106106"/>
<name>A0A1I0ZHU9_9BACT</name>
<dbReference type="RefSeq" id="WP_092896735.1">
    <property type="nucleotide sequence ID" value="NZ_FOKK01000006.1"/>
</dbReference>
<dbReference type="PANTHER" id="PTHR40455">
    <property type="entry name" value="ANTITOXIN HIGA"/>
    <property type="match status" value="1"/>
</dbReference>
<dbReference type="GO" id="GO:0001046">
    <property type="term" value="F:core promoter sequence-specific DNA binding"/>
    <property type="evidence" value="ECO:0007669"/>
    <property type="project" value="TreeGrafter"/>
</dbReference>
<dbReference type="GO" id="GO:0006355">
    <property type="term" value="P:regulation of DNA-templated transcription"/>
    <property type="evidence" value="ECO:0007669"/>
    <property type="project" value="InterPro"/>
</dbReference>
<dbReference type="AlphaFoldDB" id="A0A1I0ZHU9"/>
<reference evidence="1 2" key="1">
    <citation type="submission" date="2016-10" db="EMBL/GenBank/DDBJ databases">
        <authorList>
            <person name="de Groot N.N."/>
        </authorList>
    </citation>
    <scope>NUCLEOTIDE SEQUENCE [LARGE SCALE GENOMIC DNA]</scope>
    <source>
        <strain evidence="1 2">DSM 23399</strain>
    </source>
</reference>
<evidence type="ECO:0000313" key="2">
    <source>
        <dbReference type="Proteomes" id="UP000198790"/>
    </source>
</evidence>